<gene>
    <name evidence="1" type="ORF">DYB25_005296</name>
    <name evidence="2" type="ORF">DYB36_001341</name>
</gene>
<evidence type="ECO:0000313" key="1">
    <source>
        <dbReference type="EMBL" id="RHY13343.1"/>
    </source>
</evidence>
<dbReference type="VEuPathDB" id="FungiDB:H257_00620"/>
<evidence type="ECO:0000313" key="3">
    <source>
        <dbReference type="Proteomes" id="UP000265427"/>
    </source>
</evidence>
<dbReference type="EMBL" id="QUTA01005952">
    <property type="protein sequence ID" value="RHY13343.1"/>
    <property type="molecule type" value="Genomic_DNA"/>
</dbReference>
<proteinExistence type="predicted"/>
<sequence>MRYLISGASLHNTKSLGGSLGRTLLGLNSLATTHAWQIVSRRADEADTLTRQLKLSLGADVASSFNSVVHGSLVPNHAEDIAKEFKSAKATGLVLLPDAIEPSQWSESQSLLAAAKFANLQHIILISTYASHASSLLPSGVAWAALEKEAEETKIPLTIIRPTTLMQSMLYGAWGESICGRNLSVSMNRARISFAHSLDVAEVVNHTMAKPASPSTTLHLTGPEALTWDEVASTFSRHLDSPVRLSKVPLWVVQPSLWVRGKNPDEIREIINLTKYYEAGGESEVTSTVESILGRPPISFESFVVANKSQWPHLHQ</sequence>
<accession>A0A397BXI9</accession>
<dbReference type="Proteomes" id="UP000265427">
    <property type="component" value="Unassembled WGS sequence"/>
</dbReference>
<name>A0A397BXI9_APHAT</name>
<comment type="caution">
    <text evidence="2">The sequence shown here is derived from an EMBL/GenBank/DDBJ whole genome shotgun (WGS) entry which is preliminary data.</text>
</comment>
<reference evidence="3 4" key="1">
    <citation type="submission" date="2018-08" db="EMBL/GenBank/DDBJ databases">
        <title>Aphanomyces genome sequencing and annotation.</title>
        <authorList>
            <person name="Minardi D."/>
            <person name="Oidtmann B."/>
            <person name="Van Der Giezen M."/>
            <person name="Studholme D.J."/>
        </authorList>
    </citation>
    <scope>NUCLEOTIDE SEQUENCE [LARGE SCALE GENOMIC DNA]</scope>
    <source>
        <strain evidence="2 3">Kv</strain>
        <strain evidence="1 4">Yx</strain>
    </source>
</reference>
<dbReference type="InterPro" id="IPR051604">
    <property type="entry name" value="Ergot_Alk_Oxidoreductase"/>
</dbReference>
<dbReference type="Gene3D" id="3.40.50.720">
    <property type="entry name" value="NAD(P)-binding Rossmann-like Domain"/>
    <property type="match status" value="1"/>
</dbReference>
<evidence type="ECO:0000313" key="2">
    <source>
        <dbReference type="EMBL" id="RHY24715.1"/>
    </source>
</evidence>
<dbReference type="Proteomes" id="UP000266239">
    <property type="component" value="Unassembled WGS sequence"/>
</dbReference>
<protein>
    <submittedName>
        <fullName evidence="2">Uncharacterized protein</fullName>
    </submittedName>
</protein>
<evidence type="ECO:0000313" key="4">
    <source>
        <dbReference type="Proteomes" id="UP000266239"/>
    </source>
</evidence>
<dbReference type="PANTHER" id="PTHR43162:SF1">
    <property type="entry name" value="PRESTALK A DIFFERENTIATION PROTEIN A"/>
    <property type="match status" value="1"/>
</dbReference>
<dbReference type="InterPro" id="IPR036291">
    <property type="entry name" value="NAD(P)-bd_dom_sf"/>
</dbReference>
<dbReference type="PANTHER" id="PTHR43162">
    <property type="match status" value="1"/>
</dbReference>
<dbReference type="EMBL" id="QUSZ01001791">
    <property type="protein sequence ID" value="RHY24715.1"/>
    <property type="molecule type" value="Genomic_DNA"/>
</dbReference>
<dbReference type="SUPFAM" id="SSF51735">
    <property type="entry name" value="NAD(P)-binding Rossmann-fold domains"/>
    <property type="match status" value="1"/>
</dbReference>
<dbReference type="AlphaFoldDB" id="A0A397BXI9"/>
<organism evidence="2 3">
    <name type="scientific">Aphanomyces astaci</name>
    <name type="common">Crayfish plague agent</name>
    <dbReference type="NCBI Taxonomy" id="112090"/>
    <lineage>
        <taxon>Eukaryota</taxon>
        <taxon>Sar</taxon>
        <taxon>Stramenopiles</taxon>
        <taxon>Oomycota</taxon>
        <taxon>Saprolegniomycetes</taxon>
        <taxon>Saprolegniales</taxon>
        <taxon>Verrucalvaceae</taxon>
        <taxon>Aphanomyces</taxon>
    </lineage>
</organism>